<proteinExistence type="predicted"/>
<sequence>MGKAYDGAGILGFFTGTEYLNTFFRALGARIGRNCALFANGRPTIMLTEPDLVTIGDRVAVDDTSVVAHINTRGEFELRELNIGSGCVLRTASRLMSGASMGDDACLLEHTCILPGDHVDNGAIYQGWPAVPFEAVHDTPSS</sequence>
<name>A0AAD6IIB2_PENCN</name>
<gene>
    <name evidence="1" type="ORF">N7460_001641</name>
</gene>
<dbReference type="Gene3D" id="2.160.10.10">
    <property type="entry name" value="Hexapeptide repeat proteins"/>
    <property type="match status" value="1"/>
</dbReference>
<dbReference type="EMBL" id="JAQJZL010000002">
    <property type="protein sequence ID" value="KAJ6051107.1"/>
    <property type="molecule type" value="Genomic_DNA"/>
</dbReference>
<keyword evidence="2" id="KW-1185">Reference proteome</keyword>
<comment type="caution">
    <text evidence="1">The sequence shown here is derived from an EMBL/GenBank/DDBJ whole genome shotgun (WGS) entry which is preliminary data.</text>
</comment>
<dbReference type="AlphaFoldDB" id="A0AAD6IIB2"/>
<evidence type="ECO:0000313" key="2">
    <source>
        <dbReference type="Proteomes" id="UP001219568"/>
    </source>
</evidence>
<dbReference type="InterPro" id="IPR011004">
    <property type="entry name" value="Trimer_LpxA-like_sf"/>
</dbReference>
<protein>
    <submittedName>
        <fullName evidence="1">Uncharacterized protein</fullName>
    </submittedName>
</protein>
<reference evidence="1" key="1">
    <citation type="journal article" date="2023" name="IMA Fungus">
        <title>Comparative genomic study of the Penicillium genus elucidates a diverse pangenome and 15 lateral gene transfer events.</title>
        <authorList>
            <person name="Petersen C."/>
            <person name="Sorensen T."/>
            <person name="Nielsen M.R."/>
            <person name="Sondergaard T.E."/>
            <person name="Sorensen J.L."/>
            <person name="Fitzpatrick D.A."/>
            <person name="Frisvad J.C."/>
            <person name="Nielsen K.L."/>
        </authorList>
    </citation>
    <scope>NUCLEOTIDE SEQUENCE</scope>
    <source>
        <strain evidence="1">IBT 15450</strain>
    </source>
</reference>
<accession>A0AAD6IIB2</accession>
<evidence type="ECO:0000313" key="1">
    <source>
        <dbReference type="EMBL" id="KAJ6051107.1"/>
    </source>
</evidence>
<dbReference type="Proteomes" id="UP001219568">
    <property type="component" value="Unassembled WGS sequence"/>
</dbReference>
<dbReference type="SUPFAM" id="SSF51161">
    <property type="entry name" value="Trimeric LpxA-like enzymes"/>
    <property type="match status" value="1"/>
</dbReference>
<organism evidence="1 2">
    <name type="scientific">Penicillium canescens</name>
    <dbReference type="NCBI Taxonomy" id="5083"/>
    <lineage>
        <taxon>Eukaryota</taxon>
        <taxon>Fungi</taxon>
        <taxon>Dikarya</taxon>
        <taxon>Ascomycota</taxon>
        <taxon>Pezizomycotina</taxon>
        <taxon>Eurotiomycetes</taxon>
        <taxon>Eurotiomycetidae</taxon>
        <taxon>Eurotiales</taxon>
        <taxon>Aspergillaceae</taxon>
        <taxon>Penicillium</taxon>
    </lineage>
</organism>
<reference evidence="1" key="2">
    <citation type="submission" date="2023-01" db="EMBL/GenBank/DDBJ databases">
        <authorList>
            <person name="Petersen C."/>
        </authorList>
    </citation>
    <scope>NUCLEOTIDE SEQUENCE</scope>
    <source>
        <strain evidence="1">IBT 15450</strain>
    </source>
</reference>